<dbReference type="Proteomes" id="UP000070344">
    <property type="component" value="Unassembled WGS sequence"/>
</dbReference>
<evidence type="ECO:0000256" key="1">
    <source>
        <dbReference type="SAM" id="MobiDB-lite"/>
    </source>
</evidence>
<proteinExistence type="predicted"/>
<protein>
    <submittedName>
        <fullName evidence="2">Uncharacterized protein</fullName>
    </submittedName>
</protein>
<evidence type="ECO:0000313" key="2">
    <source>
        <dbReference type="EMBL" id="KXB01389.1"/>
    </source>
</evidence>
<name>A0A133V4L4_9EURY</name>
<dbReference type="AlphaFoldDB" id="A0A133V4L4"/>
<accession>A0A133V4L4</accession>
<keyword evidence="3" id="KW-1185">Reference proteome</keyword>
<sequence length="267" mass="30971">MFSEEDEKNNTESTMNYWYLHEETLWRYGLENDIIEEKTKIAGITLGDIFSGEIKFEDLPEVTRQQILNSILENLEEEELITSFWKKFKDVKSDFENYPSFELEDLSHEQTGRLVKFIGNIRFPGRFTDDRGYLLGYLNPLTIEAGPSSSLDIGPEEYYSLSGLPLILDEKFLIDDVRIPQMEEWNNYIFSVIGSVVQNPNPFFQCIAIYRNASEFENLIEEFIQKDLSLPETFRKNFPKDQWIPSDKANPPTTGGATDPGRLEKTS</sequence>
<dbReference type="EMBL" id="LHXV01000014">
    <property type="protein sequence ID" value="KXB01389.1"/>
    <property type="molecule type" value="Genomic_DNA"/>
</dbReference>
<comment type="caution">
    <text evidence="2">The sequence shown here is derived from an EMBL/GenBank/DDBJ whole genome shotgun (WGS) entry which is preliminary data.</text>
</comment>
<organism evidence="2 3">
    <name type="scientific">candidate division MSBL1 archaeon SCGC-AAA259O05</name>
    <dbReference type="NCBI Taxonomy" id="1698271"/>
    <lineage>
        <taxon>Archaea</taxon>
        <taxon>Methanobacteriati</taxon>
        <taxon>Methanobacteriota</taxon>
        <taxon>candidate division MSBL1</taxon>
    </lineage>
</organism>
<evidence type="ECO:0000313" key="3">
    <source>
        <dbReference type="Proteomes" id="UP000070344"/>
    </source>
</evidence>
<reference evidence="2 3" key="1">
    <citation type="journal article" date="2016" name="Sci. Rep.">
        <title>Metabolic traits of an uncultured archaeal lineage -MSBL1- from brine pools of the Red Sea.</title>
        <authorList>
            <person name="Mwirichia R."/>
            <person name="Alam I."/>
            <person name="Rashid M."/>
            <person name="Vinu M."/>
            <person name="Ba-Alawi W."/>
            <person name="Anthony Kamau A."/>
            <person name="Kamanda Ngugi D."/>
            <person name="Goker M."/>
            <person name="Klenk H.P."/>
            <person name="Bajic V."/>
            <person name="Stingl U."/>
        </authorList>
    </citation>
    <scope>NUCLEOTIDE SEQUENCE [LARGE SCALE GENOMIC DNA]</scope>
    <source>
        <strain evidence="2">SCGC-AAA259O05</strain>
    </source>
</reference>
<feature type="region of interest" description="Disordered" evidence="1">
    <location>
        <begin position="239"/>
        <end position="267"/>
    </location>
</feature>
<gene>
    <name evidence="2" type="ORF">AKJ41_01705</name>
</gene>